<evidence type="ECO:0000313" key="2">
    <source>
        <dbReference type="EMBL" id="OSX80348.1"/>
    </source>
</evidence>
<evidence type="ECO:0000256" key="1">
    <source>
        <dbReference type="SAM" id="MobiDB-lite"/>
    </source>
</evidence>
<dbReference type="AlphaFoldDB" id="A0A1X6PI33"/>
<evidence type="ECO:0000313" key="3">
    <source>
        <dbReference type="Proteomes" id="UP000218209"/>
    </source>
</evidence>
<sequence length="50" mass="5188">MLGGRGERGRFAVGGTRRRRRRRWGSSAATDVGSGGHGAVAHGACPDPRA</sequence>
<organism evidence="2 3">
    <name type="scientific">Porphyra umbilicalis</name>
    <name type="common">Purple laver</name>
    <name type="synonym">Red alga</name>
    <dbReference type="NCBI Taxonomy" id="2786"/>
    <lineage>
        <taxon>Eukaryota</taxon>
        <taxon>Rhodophyta</taxon>
        <taxon>Bangiophyceae</taxon>
        <taxon>Bangiales</taxon>
        <taxon>Bangiaceae</taxon>
        <taxon>Porphyra</taxon>
    </lineage>
</organism>
<keyword evidence="3" id="KW-1185">Reference proteome</keyword>
<feature type="compositionally biased region" description="Basic and acidic residues" evidence="1">
    <location>
        <begin position="1"/>
        <end position="10"/>
    </location>
</feature>
<accession>A0A1X6PI33</accession>
<proteinExistence type="predicted"/>
<gene>
    <name evidence="2" type="ORF">BU14_0053s0012</name>
</gene>
<feature type="region of interest" description="Disordered" evidence="1">
    <location>
        <begin position="1"/>
        <end position="50"/>
    </location>
</feature>
<dbReference type="EMBL" id="KV918776">
    <property type="protein sequence ID" value="OSX80348.1"/>
    <property type="molecule type" value="Genomic_DNA"/>
</dbReference>
<reference evidence="2 3" key="1">
    <citation type="submission" date="2017-03" db="EMBL/GenBank/DDBJ databases">
        <title>WGS assembly of Porphyra umbilicalis.</title>
        <authorList>
            <person name="Brawley S.H."/>
            <person name="Blouin N.A."/>
            <person name="Ficko-Blean E."/>
            <person name="Wheeler G.L."/>
            <person name="Lohr M."/>
            <person name="Goodson H.V."/>
            <person name="Jenkins J.W."/>
            <person name="Blaby-Haas C.E."/>
            <person name="Helliwell K.E."/>
            <person name="Chan C."/>
            <person name="Marriage T."/>
            <person name="Bhattacharya D."/>
            <person name="Klein A.S."/>
            <person name="Badis Y."/>
            <person name="Brodie J."/>
            <person name="Cao Y."/>
            <person name="Collen J."/>
            <person name="Dittami S.M."/>
            <person name="Gachon C.M."/>
            <person name="Green B.R."/>
            <person name="Karpowicz S."/>
            <person name="Kim J.W."/>
            <person name="Kudahl U."/>
            <person name="Lin S."/>
            <person name="Michel G."/>
            <person name="Mittag M."/>
            <person name="Olson B.J."/>
            <person name="Pangilinan J."/>
            <person name="Peng Y."/>
            <person name="Qiu H."/>
            <person name="Shu S."/>
            <person name="Singer J.T."/>
            <person name="Smith A.G."/>
            <person name="Sprecher B.N."/>
            <person name="Wagner V."/>
            <person name="Wang W."/>
            <person name="Wang Z.-Y."/>
            <person name="Yan J."/>
            <person name="Yarish C."/>
            <person name="Zoeuner-Riek S."/>
            <person name="Zhuang Y."/>
            <person name="Zou Y."/>
            <person name="Lindquist E.A."/>
            <person name="Grimwood J."/>
            <person name="Barry K."/>
            <person name="Rokhsar D.S."/>
            <person name="Schmutz J."/>
            <person name="Stiller J.W."/>
            <person name="Grossman A.R."/>
            <person name="Prochnik S.E."/>
        </authorList>
    </citation>
    <scope>NUCLEOTIDE SEQUENCE [LARGE SCALE GENOMIC DNA]</scope>
    <source>
        <strain evidence="2">4086291</strain>
    </source>
</reference>
<name>A0A1X6PI33_PORUM</name>
<dbReference type="Proteomes" id="UP000218209">
    <property type="component" value="Unassembled WGS sequence"/>
</dbReference>
<protein>
    <submittedName>
        <fullName evidence="2">Uncharacterized protein</fullName>
    </submittedName>
</protein>